<evidence type="ECO:0000256" key="6">
    <source>
        <dbReference type="ARBA" id="ARBA00022840"/>
    </source>
</evidence>
<dbReference type="OrthoDB" id="9802264at2"/>
<keyword evidence="6 10" id="KW-0067">ATP-binding</keyword>
<dbReference type="GO" id="GO:0005524">
    <property type="term" value="F:ATP binding"/>
    <property type="evidence" value="ECO:0007669"/>
    <property type="project" value="UniProtKB-KW"/>
</dbReference>
<protein>
    <submittedName>
        <fullName evidence="10">Amino acid ABC transporter ATP-binding protein</fullName>
    </submittedName>
</protein>
<dbReference type="GO" id="GO:0015424">
    <property type="term" value="F:ABC-type amino acid transporter activity"/>
    <property type="evidence" value="ECO:0007669"/>
    <property type="project" value="InterPro"/>
</dbReference>
<evidence type="ECO:0000313" key="10">
    <source>
        <dbReference type="EMBL" id="RQP23397.1"/>
    </source>
</evidence>
<gene>
    <name evidence="10" type="ORF">DZC73_20105</name>
</gene>
<dbReference type="SUPFAM" id="SSF52540">
    <property type="entry name" value="P-loop containing nucleoside triphosphate hydrolases"/>
    <property type="match status" value="1"/>
</dbReference>
<name>A0A3N7HMJ2_9BURK</name>
<dbReference type="InterPro" id="IPR030679">
    <property type="entry name" value="ABC_ATPase_HisP-typ"/>
</dbReference>
<organism evidence="10 11">
    <name type="scientific">Piscinibacter terrae</name>
    <dbReference type="NCBI Taxonomy" id="2496871"/>
    <lineage>
        <taxon>Bacteria</taxon>
        <taxon>Pseudomonadati</taxon>
        <taxon>Pseudomonadota</taxon>
        <taxon>Betaproteobacteria</taxon>
        <taxon>Burkholderiales</taxon>
        <taxon>Sphaerotilaceae</taxon>
        <taxon>Piscinibacter</taxon>
    </lineage>
</organism>
<sequence length="272" mass="29513">MSQVASFIGAHPAPASIPSDEARHLPSTAAFQPIVRLNNVHKSFGSNHVLKGVSFEVTKGEMIAIIGASGSGKSTALRCINHLEVIDDGAIEVCGMQVGDPAIDIRRLRRDVGIVFQSYNLFPHLSVEENITLALRHVKQLGKQEARTIASEVLAKVGLSEKGQAYPEQLSGGQQQRVAIARSLAMSPKVMLFDEVTSALDPQLTGEVLRVMEDLAAGGMTMLLVTHEMAFAKRVADRIIFMHQGKVWEIGDGTMLDHPQTQELRAFLDNGL</sequence>
<dbReference type="AlphaFoldDB" id="A0A3N7HMJ2"/>
<evidence type="ECO:0000313" key="11">
    <source>
        <dbReference type="Proteomes" id="UP000267464"/>
    </source>
</evidence>
<dbReference type="Proteomes" id="UP000267464">
    <property type="component" value="Unassembled WGS sequence"/>
</dbReference>
<dbReference type="PANTHER" id="PTHR43166">
    <property type="entry name" value="AMINO ACID IMPORT ATP-BINDING PROTEIN"/>
    <property type="match status" value="1"/>
</dbReference>
<comment type="caution">
    <text evidence="10">The sequence shown here is derived from an EMBL/GenBank/DDBJ whole genome shotgun (WGS) entry which is preliminary data.</text>
</comment>
<dbReference type="InterPro" id="IPR003593">
    <property type="entry name" value="AAA+_ATPase"/>
</dbReference>
<comment type="similarity">
    <text evidence="2">Belongs to the ABC transporter superfamily.</text>
</comment>
<dbReference type="InterPro" id="IPR050086">
    <property type="entry name" value="MetN_ABC_transporter-like"/>
</dbReference>
<evidence type="ECO:0000256" key="5">
    <source>
        <dbReference type="ARBA" id="ARBA00022741"/>
    </source>
</evidence>
<dbReference type="InterPro" id="IPR017871">
    <property type="entry name" value="ABC_transporter-like_CS"/>
</dbReference>
<dbReference type="CDD" id="cd03262">
    <property type="entry name" value="ABC_HisP_GlnQ"/>
    <property type="match status" value="1"/>
</dbReference>
<evidence type="ECO:0000256" key="3">
    <source>
        <dbReference type="ARBA" id="ARBA00022448"/>
    </source>
</evidence>
<proteinExistence type="inferred from homology"/>
<dbReference type="Gene3D" id="3.40.50.300">
    <property type="entry name" value="P-loop containing nucleotide triphosphate hydrolases"/>
    <property type="match status" value="1"/>
</dbReference>
<dbReference type="GO" id="GO:0016887">
    <property type="term" value="F:ATP hydrolysis activity"/>
    <property type="evidence" value="ECO:0007669"/>
    <property type="project" value="InterPro"/>
</dbReference>
<keyword evidence="5" id="KW-0547">Nucleotide-binding</keyword>
<evidence type="ECO:0000256" key="4">
    <source>
        <dbReference type="ARBA" id="ARBA00022475"/>
    </source>
</evidence>
<dbReference type="SMART" id="SM00382">
    <property type="entry name" value="AAA"/>
    <property type="match status" value="1"/>
</dbReference>
<reference evidence="10 11" key="1">
    <citation type="submission" date="2018-08" db="EMBL/GenBank/DDBJ databases">
        <authorList>
            <person name="Khan S.A."/>
            <person name="Jeon C.O."/>
            <person name="Chun B.H."/>
            <person name="Jeong S.E."/>
        </authorList>
    </citation>
    <scope>NUCLEOTIDE SEQUENCE [LARGE SCALE GENOMIC DNA]</scope>
    <source>
        <strain evidence="10 11">S-16</strain>
    </source>
</reference>
<dbReference type="InterPro" id="IPR003439">
    <property type="entry name" value="ABC_transporter-like_ATP-bd"/>
</dbReference>
<evidence type="ECO:0000259" key="9">
    <source>
        <dbReference type="PROSITE" id="PS50893"/>
    </source>
</evidence>
<dbReference type="EMBL" id="QUSW01000005">
    <property type="protein sequence ID" value="RQP23397.1"/>
    <property type="molecule type" value="Genomic_DNA"/>
</dbReference>
<keyword evidence="11" id="KW-1185">Reference proteome</keyword>
<keyword evidence="3" id="KW-0813">Transport</keyword>
<keyword evidence="8" id="KW-0472">Membrane</keyword>
<evidence type="ECO:0000256" key="7">
    <source>
        <dbReference type="ARBA" id="ARBA00022970"/>
    </source>
</evidence>
<feature type="domain" description="ABC transporter" evidence="9">
    <location>
        <begin position="35"/>
        <end position="269"/>
    </location>
</feature>
<dbReference type="Pfam" id="PF00005">
    <property type="entry name" value="ABC_tran"/>
    <property type="match status" value="1"/>
</dbReference>
<dbReference type="FunFam" id="3.40.50.300:FF:000020">
    <property type="entry name" value="Amino acid ABC transporter ATP-binding component"/>
    <property type="match status" value="1"/>
</dbReference>
<dbReference type="InterPro" id="IPR027417">
    <property type="entry name" value="P-loop_NTPase"/>
</dbReference>
<dbReference type="PANTHER" id="PTHR43166:SF9">
    <property type="entry name" value="GLUTAMATE_ASPARTATE IMPORT ATP-BINDING PROTEIN GLTL"/>
    <property type="match status" value="1"/>
</dbReference>
<evidence type="ECO:0000256" key="1">
    <source>
        <dbReference type="ARBA" id="ARBA00004202"/>
    </source>
</evidence>
<keyword evidence="7" id="KW-0029">Amino-acid transport</keyword>
<dbReference type="PROSITE" id="PS50893">
    <property type="entry name" value="ABC_TRANSPORTER_2"/>
    <property type="match status" value="1"/>
</dbReference>
<dbReference type="RefSeq" id="WP_124542151.1">
    <property type="nucleotide sequence ID" value="NZ_QUSW01000005.1"/>
</dbReference>
<evidence type="ECO:0000256" key="2">
    <source>
        <dbReference type="ARBA" id="ARBA00005417"/>
    </source>
</evidence>
<evidence type="ECO:0000256" key="8">
    <source>
        <dbReference type="ARBA" id="ARBA00023136"/>
    </source>
</evidence>
<accession>A0A3N7HMJ2</accession>
<comment type="subcellular location">
    <subcellularLocation>
        <location evidence="1">Cell membrane</location>
        <topology evidence="1">Peripheral membrane protein</topology>
    </subcellularLocation>
</comment>
<reference evidence="10 11" key="2">
    <citation type="submission" date="2018-12" db="EMBL/GenBank/DDBJ databases">
        <title>Rhizobacter gummiphilus sp. nov., a rubber-degrading bacterium isolated from the soil of a botanical garden in Japan.</title>
        <authorList>
            <person name="Shunsuke S.S."/>
        </authorList>
    </citation>
    <scope>NUCLEOTIDE SEQUENCE [LARGE SCALE GENOMIC DNA]</scope>
    <source>
        <strain evidence="10 11">S-16</strain>
    </source>
</reference>
<dbReference type="PIRSF" id="PIRSF039085">
    <property type="entry name" value="ABC_ATPase_HisP"/>
    <property type="match status" value="1"/>
</dbReference>
<dbReference type="PROSITE" id="PS00211">
    <property type="entry name" value="ABC_TRANSPORTER_1"/>
    <property type="match status" value="1"/>
</dbReference>
<keyword evidence="4" id="KW-1003">Cell membrane</keyword>
<dbReference type="GO" id="GO:0005886">
    <property type="term" value="C:plasma membrane"/>
    <property type="evidence" value="ECO:0007669"/>
    <property type="project" value="UniProtKB-SubCell"/>
</dbReference>